<feature type="signal peptide" evidence="6">
    <location>
        <begin position="1"/>
        <end position="16"/>
    </location>
</feature>
<dbReference type="PROSITE" id="PS50986">
    <property type="entry name" value="MANSC"/>
    <property type="match status" value="1"/>
</dbReference>
<evidence type="ECO:0000313" key="9">
    <source>
        <dbReference type="Proteomes" id="UP001460270"/>
    </source>
</evidence>
<dbReference type="GO" id="GO:0005886">
    <property type="term" value="C:plasma membrane"/>
    <property type="evidence" value="ECO:0007669"/>
    <property type="project" value="TreeGrafter"/>
</dbReference>
<evidence type="ECO:0000256" key="6">
    <source>
        <dbReference type="SAM" id="SignalP"/>
    </source>
</evidence>
<evidence type="ECO:0000256" key="2">
    <source>
        <dbReference type="ARBA" id="ARBA00022729"/>
    </source>
</evidence>
<evidence type="ECO:0000256" key="5">
    <source>
        <dbReference type="SAM" id="MobiDB-lite"/>
    </source>
</evidence>
<dbReference type="SMART" id="SM00765">
    <property type="entry name" value="MANEC"/>
    <property type="match status" value="1"/>
</dbReference>
<feature type="chain" id="PRO_5044013113" description="MANSC domain-containing protein" evidence="6">
    <location>
        <begin position="17"/>
        <end position="131"/>
    </location>
</feature>
<evidence type="ECO:0000256" key="3">
    <source>
        <dbReference type="ARBA" id="ARBA00023136"/>
    </source>
</evidence>
<feature type="domain" description="MANSC" evidence="7">
    <location>
        <begin position="31"/>
        <end position="105"/>
    </location>
</feature>
<evidence type="ECO:0000313" key="8">
    <source>
        <dbReference type="EMBL" id="KAK7906729.1"/>
    </source>
</evidence>
<dbReference type="Proteomes" id="UP001460270">
    <property type="component" value="Unassembled WGS sequence"/>
</dbReference>
<evidence type="ECO:0000256" key="4">
    <source>
        <dbReference type="ARBA" id="ARBA00023180"/>
    </source>
</evidence>
<accession>A0AAW0NUG8</accession>
<keyword evidence="3" id="KW-0472">Membrane</keyword>
<protein>
    <recommendedName>
        <fullName evidence="7">MANSC domain-containing protein</fullName>
    </recommendedName>
</protein>
<proteinExistence type="predicted"/>
<dbReference type="GO" id="GO:0008544">
    <property type="term" value="P:epidermis development"/>
    <property type="evidence" value="ECO:0007669"/>
    <property type="project" value="TreeGrafter"/>
</dbReference>
<evidence type="ECO:0000256" key="1">
    <source>
        <dbReference type="ARBA" id="ARBA00004370"/>
    </source>
</evidence>
<dbReference type="InterPro" id="IPR013980">
    <property type="entry name" value="MANSC_dom"/>
</dbReference>
<comment type="caution">
    <text evidence="8">The sequence shown here is derived from an EMBL/GenBank/DDBJ whole genome shotgun (WGS) entry which is preliminary data.</text>
</comment>
<gene>
    <name evidence="8" type="ORF">WMY93_015341</name>
</gene>
<comment type="subcellular location">
    <subcellularLocation>
        <location evidence="1">Membrane</location>
    </subcellularLocation>
</comment>
<keyword evidence="4" id="KW-0325">Glycoprotein</keyword>
<dbReference type="PANTHER" id="PTHR46750:SF1">
    <property type="entry name" value="KUNITZ-TYPE PROTEASE INHIBITOR 1"/>
    <property type="match status" value="1"/>
</dbReference>
<feature type="region of interest" description="Disordered" evidence="5">
    <location>
        <begin position="103"/>
        <end position="131"/>
    </location>
</feature>
<dbReference type="GO" id="GO:0060429">
    <property type="term" value="P:epithelium development"/>
    <property type="evidence" value="ECO:0007669"/>
    <property type="project" value="TreeGrafter"/>
</dbReference>
<dbReference type="AlphaFoldDB" id="A0AAW0NUG8"/>
<dbReference type="Pfam" id="PF07502">
    <property type="entry name" value="MANEC"/>
    <property type="match status" value="1"/>
</dbReference>
<dbReference type="PANTHER" id="PTHR46750">
    <property type="entry name" value="KUNITZ-TYPE PROTEASE INHIBITOR 1"/>
    <property type="match status" value="1"/>
</dbReference>
<keyword evidence="2 6" id="KW-0732">Signal</keyword>
<reference evidence="9" key="1">
    <citation type="submission" date="2024-04" db="EMBL/GenBank/DDBJ databases">
        <title>Salinicola lusitanus LLJ914,a marine bacterium isolated from the Okinawa Trough.</title>
        <authorList>
            <person name="Li J."/>
        </authorList>
    </citation>
    <scope>NUCLEOTIDE SEQUENCE [LARGE SCALE GENOMIC DNA]</scope>
</reference>
<name>A0AAW0NUG8_9GOBI</name>
<dbReference type="GO" id="GO:0030198">
    <property type="term" value="P:extracellular matrix organization"/>
    <property type="evidence" value="ECO:0007669"/>
    <property type="project" value="TreeGrafter"/>
</dbReference>
<dbReference type="EMBL" id="JBBPFD010000011">
    <property type="protein sequence ID" value="KAK7906729.1"/>
    <property type="molecule type" value="Genomic_DNA"/>
</dbReference>
<evidence type="ECO:0000259" key="7">
    <source>
        <dbReference type="PROSITE" id="PS50986"/>
    </source>
</evidence>
<keyword evidence="9" id="KW-1185">Reference proteome</keyword>
<dbReference type="InterPro" id="IPR011106">
    <property type="entry name" value="MANSC_N"/>
</dbReference>
<sequence>MLVLRLLPLLLPLVLSARRGGASEARCRDGYRAEFVLDAEDAVKQGAVLLATAHAQSEEDCEEACCNETLCNLALREPNGACAMFDCVYKNRFVKREIYERAREREGREKGRKGEKLEGKMREGREGERKG</sequence>
<dbReference type="GO" id="GO:0004867">
    <property type="term" value="F:serine-type endopeptidase inhibitor activity"/>
    <property type="evidence" value="ECO:0007669"/>
    <property type="project" value="TreeGrafter"/>
</dbReference>
<organism evidence="8 9">
    <name type="scientific">Mugilogobius chulae</name>
    <name type="common">yellowstripe goby</name>
    <dbReference type="NCBI Taxonomy" id="88201"/>
    <lineage>
        <taxon>Eukaryota</taxon>
        <taxon>Metazoa</taxon>
        <taxon>Chordata</taxon>
        <taxon>Craniata</taxon>
        <taxon>Vertebrata</taxon>
        <taxon>Euteleostomi</taxon>
        <taxon>Actinopterygii</taxon>
        <taxon>Neopterygii</taxon>
        <taxon>Teleostei</taxon>
        <taxon>Neoteleostei</taxon>
        <taxon>Acanthomorphata</taxon>
        <taxon>Gobiaria</taxon>
        <taxon>Gobiiformes</taxon>
        <taxon>Gobioidei</taxon>
        <taxon>Gobiidae</taxon>
        <taxon>Gobionellinae</taxon>
        <taxon>Mugilogobius</taxon>
    </lineage>
</organism>